<dbReference type="EMBL" id="BEYU01000068">
    <property type="protein sequence ID" value="GBG29984.1"/>
    <property type="molecule type" value="Genomic_DNA"/>
</dbReference>
<keyword evidence="2" id="KW-1185">Reference proteome</keyword>
<dbReference type="AlphaFoldDB" id="A0A2R5GQ21"/>
<dbReference type="Pfam" id="PF08613">
    <property type="entry name" value="Cyclin"/>
    <property type="match status" value="1"/>
</dbReference>
<comment type="caution">
    <text evidence="1">The sequence shown here is derived from an EMBL/GenBank/DDBJ whole genome shotgun (WGS) entry which is preliminary data.</text>
</comment>
<accession>A0A2R5GQ21</accession>
<name>A0A2R5GQ21_9STRA</name>
<organism evidence="1 2">
    <name type="scientific">Hondaea fermentalgiana</name>
    <dbReference type="NCBI Taxonomy" id="2315210"/>
    <lineage>
        <taxon>Eukaryota</taxon>
        <taxon>Sar</taxon>
        <taxon>Stramenopiles</taxon>
        <taxon>Bigyra</taxon>
        <taxon>Labyrinthulomycetes</taxon>
        <taxon>Thraustochytrida</taxon>
        <taxon>Thraustochytriidae</taxon>
        <taxon>Hondaea</taxon>
    </lineage>
</organism>
<evidence type="ECO:0000313" key="1">
    <source>
        <dbReference type="EMBL" id="GBG29984.1"/>
    </source>
</evidence>
<dbReference type="Gene3D" id="1.10.472.10">
    <property type="entry name" value="Cyclin-like"/>
    <property type="match status" value="1"/>
</dbReference>
<dbReference type="OrthoDB" id="337735at2759"/>
<dbReference type="GO" id="GO:0019901">
    <property type="term" value="F:protein kinase binding"/>
    <property type="evidence" value="ECO:0007669"/>
    <property type="project" value="InterPro"/>
</dbReference>
<evidence type="ECO:0000313" key="2">
    <source>
        <dbReference type="Proteomes" id="UP000241890"/>
    </source>
</evidence>
<dbReference type="PANTHER" id="PTHR15615:SF108">
    <property type="entry name" value="PROTEIN CNPPD1"/>
    <property type="match status" value="1"/>
</dbReference>
<reference evidence="1 2" key="1">
    <citation type="submission" date="2017-12" db="EMBL/GenBank/DDBJ databases">
        <title>Sequencing, de novo assembly and annotation of complete genome of a new Thraustochytrid species, strain FCC1311.</title>
        <authorList>
            <person name="Sedici K."/>
            <person name="Godart F."/>
            <person name="Aiese Cigliano R."/>
            <person name="Sanseverino W."/>
            <person name="Barakat M."/>
            <person name="Ortet P."/>
            <person name="Marechal E."/>
            <person name="Cagnac O."/>
            <person name="Amato A."/>
        </authorList>
    </citation>
    <scope>NUCLEOTIDE SEQUENCE [LARGE SCALE GENOMIC DNA]</scope>
</reference>
<proteinExistence type="predicted"/>
<protein>
    <submittedName>
        <fullName evidence="1">Cyclin-U2-1</fullName>
    </submittedName>
</protein>
<dbReference type="InParanoid" id="A0A2R5GQ21"/>
<gene>
    <name evidence="1" type="ORF">FCC1311_062042</name>
</gene>
<sequence>MGLGKEAAKLGRRLSRRMAARKERAASAESEDSLVSGVSEIDESQSQCVRESNALNREGLRIVRNVAAELEHRVNMEDRDNEGDAFSSDKIPPISIEGYLCRLARYVNIWRSHAGGRDSAGVRSAVMTVLYLNHLEMTNPEFAINHSNVHRLLMAGMLVATKWTEDGVISTEWWARVAGVSMAEVNKLESAFCNIMHFELFIDDQEYANALEDFCLGDDADTDRLSHGTYDEPEF</sequence>
<dbReference type="Proteomes" id="UP000241890">
    <property type="component" value="Unassembled WGS sequence"/>
</dbReference>
<dbReference type="PANTHER" id="PTHR15615">
    <property type="match status" value="1"/>
</dbReference>
<dbReference type="InterPro" id="IPR013922">
    <property type="entry name" value="Cyclin_PHO80-like"/>
</dbReference>